<sequence>MSAVSLRNDSFASSQLGSPNPESSVTMDSTGGAHDDAIQKTQLLTEALKPNKTIGRTESPSGLRWTKSLSRRRSKKTLKRAISNPHLVSTTQNLDNTIDLVNLPQSNTLPQKGVTNTSPPLPPLPLPSTKPVSPYQASMQKPLSYDRVAVPQAMTEPRGSPLPTSPQLEAQPRISTHSQDSTSKASRMSERTSHSSTNTTRYGAKLGDTSTIRSPNGSFTLENGLHSTPSKPPSQLSKADPAASVPTMAYMADNASDLSFATAANAPPSPMPSAKYSASSPTISHQTPSPRGAHTPVWTTSPNTPTKPPASPPVTNGPPRLLLNELNIDNGSFWNLGEANNVAEKPTPAPSDSHHSTSDPRMTPDSYVGVATTGDSVQTAGPAPVYSHATVATSNSSFSGVPDDLVQAMGSQPYMGADDSMSALLGHLPSHYSTDHASLASTSMRESRIGEVIAFPQENDSHVTHTSPLQLVSPMGEPVSKVEVDLARSGSDATVRGGNHSRKSHDTSVYDIYFSKSRDDDTRSPRKPVADNFKEIHMGSRPITTLYSDVPPQRDMNSMPRVGSTINPIWQVVAGLNDRSSVYSEAEPLAKRMSDLSMLSQREAAPVNNNTSITSLATEQDNRTLFTEARAAKTEFVPIEPLALSSNSARMLEKLHDDERSLSSTEDLEQPELVSGHPSTATTALPSSPPEPTAPTLPKRSSSPIIELNDQGLPVQIVYYNDDELPEIMDKIASGNNSARIEFRRRSAFPEIDAALRKEEEDKQKTESTEDSQFNRVEQSILSLLRPTFSSFGLGSTGTGS</sequence>
<comment type="caution">
    <text evidence="2">The sequence shown here is derived from an EMBL/GenBank/DDBJ whole genome shotgun (WGS) entry which is preliminary data.</text>
</comment>
<evidence type="ECO:0000313" key="2">
    <source>
        <dbReference type="EMBL" id="KOS12495.1"/>
    </source>
</evidence>
<dbReference type="VEuPathDB" id="FungiDB:Malapachy_2828"/>
<feature type="region of interest" description="Disordered" evidence="1">
    <location>
        <begin position="341"/>
        <end position="381"/>
    </location>
</feature>
<evidence type="ECO:0000313" key="3">
    <source>
        <dbReference type="Proteomes" id="UP000037751"/>
    </source>
</evidence>
<organism evidence="2 3">
    <name type="scientific">Malassezia pachydermatis</name>
    <dbReference type="NCBI Taxonomy" id="77020"/>
    <lineage>
        <taxon>Eukaryota</taxon>
        <taxon>Fungi</taxon>
        <taxon>Dikarya</taxon>
        <taxon>Basidiomycota</taxon>
        <taxon>Ustilaginomycotina</taxon>
        <taxon>Malasseziomycetes</taxon>
        <taxon>Malasseziales</taxon>
        <taxon>Malasseziaceae</taxon>
        <taxon>Malassezia</taxon>
    </lineage>
</organism>
<dbReference type="OrthoDB" id="3259825at2759"/>
<evidence type="ECO:0000256" key="1">
    <source>
        <dbReference type="SAM" id="MobiDB-lite"/>
    </source>
</evidence>
<feature type="compositionally biased region" description="Polar residues" evidence="1">
    <location>
        <begin position="276"/>
        <end position="289"/>
    </location>
</feature>
<dbReference type="GeneID" id="28729190"/>
<feature type="region of interest" description="Disordered" evidence="1">
    <location>
        <begin position="154"/>
        <end position="242"/>
    </location>
</feature>
<feature type="compositionally biased region" description="Polar residues" evidence="1">
    <location>
        <begin position="677"/>
        <end position="686"/>
    </location>
</feature>
<reference evidence="2 3" key="1">
    <citation type="submission" date="2015-07" db="EMBL/GenBank/DDBJ databases">
        <title>Draft Genome Sequence of Malassezia furfur CBS1878 and Malassezia pachydermatis CBS1879.</title>
        <authorList>
            <person name="Triana S."/>
            <person name="Ohm R."/>
            <person name="Gonzalez A."/>
            <person name="DeCock H."/>
            <person name="Restrepo S."/>
            <person name="Celis A."/>
        </authorList>
    </citation>
    <scope>NUCLEOTIDE SEQUENCE [LARGE SCALE GENOMIC DNA]</scope>
    <source>
        <strain evidence="2 3">CBS 1879</strain>
    </source>
</reference>
<dbReference type="EMBL" id="LGAV01000011">
    <property type="protein sequence ID" value="KOS12495.1"/>
    <property type="molecule type" value="Genomic_DNA"/>
</dbReference>
<dbReference type="AlphaFoldDB" id="A0A0N0RRV2"/>
<gene>
    <name evidence="2" type="ORF">Malapachy_2828</name>
</gene>
<keyword evidence="3" id="KW-1185">Reference proteome</keyword>
<dbReference type="STRING" id="77020.A0A0N0RRV2"/>
<accession>A0A0N0RRV2</accession>
<feature type="compositionally biased region" description="Polar residues" evidence="1">
    <location>
        <begin position="165"/>
        <end position="186"/>
    </location>
</feature>
<feature type="compositionally biased region" description="Polar residues" evidence="1">
    <location>
        <begin position="1"/>
        <end position="29"/>
    </location>
</feature>
<feature type="region of interest" description="Disordered" evidence="1">
    <location>
        <begin position="106"/>
        <end position="140"/>
    </location>
</feature>
<name>A0A0N0RRV2_9BASI</name>
<dbReference type="Proteomes" id="UP000037751">
    <property type="component" value="Unassembled WGS sequence"/>
</dbReference>
<proteinExistence type="predicted"/>
<feature type="region of interest" description="Disordered" evidence="1">
    <location>
        <begin position="261"/>
        <end position="317"/>
    </location>
</feature>
<feature type="compositionally biased region" description="Pro residues" evidence="1">
    <location>
        <begin position="305"/>
        <end position="316"/>
    </location>
</feature>
<feature type="region of interest" description="Disordered" evidence="1">
    <location>
        <begin position="654"/>
        <end position="707"/>
    </location>
</feature>
<feature type="compositionally biased region" description="Basic residues" evidence="1">
    <location>
        <begin position="69"/>
        <end position="79"/>
    </location>
</feature>
<feature type="compositionally biased region" description="Pro residues" evidence="1">
    <location>
        <begin position="119"/>
        <end position="128"/>
    </location>
</feature>
<feature type="compositionally biased region" description="Polar residues" evidence="1">
    <location>
        <begin position="208"/>
        <end position="237"/>
    </location>
</feature>
<protein>
    <submittedName>
        <fullName evidence="2">Uncharacterized protein</fullName>
    </submittedName>
</protein>
<dbReference type="RefSeq" id="XP_017990127.1">
    <property type="nucleotide sequence ID" value="XM_018137314.1"/>
</dbReference>
<feature type="region of interest" description="Disordered" evidence="1">
    <location>
        <begin position="1"/>
        <end position="84"/>
    </location>
</feature>